<evidence type="ECO:0000256" key="1">
    <source>
        <dbReference type="ARBA" id="ARBA00010169"/>
    </source>
</evidence>
<dbReference type="PANTHER" id="PTHR23419">
    <property type="entry name" value="DIVALENT CATION TOLERANCE CUTA-RELATED"/>
    <property type="match status" value="1"/>
</dbReference>
<dbReference type="Gene3D" id="3.30.70.120">
    <property type="match status" value="1"/>
</dbReference>
<dbReference type="InterPro" id="IPR011322">
    <property type="entry name" value="N-reg_PII-like_a/b"/>
</dbReference>
<proteinExistence type="inferred from homology"/>
<protein>
    <submittedName>
        <fullName evidence="2">Periplasmic divalent cation tolerance protein CutA</fullName>
    </submittedName>
</protein>
<evidence type="ECO:0000313" key="3">
    <source>
        <dbReference type="Proteomes" id="UP000257323"/>
    </source>
</evidence>
<dbReference type="AlphaFoldDB" id="A0A3E2BPK5"/>
<comment type="caution">
    <text evidence="2">The sequence shown here is derived from an EMBL/GenBank/DDBJ whole genome shotgun (WGS) entry which is preliminary data.</text>
</comment>
<dbReference type="Pfam" id="PF03091">
    <property type="entry name" value="CutA1"/>
    <property type="match status" value="1"/>
</dbReference>
<gene>
    <name evidence="2" type="ORF">OP8BY_1261</name>
</gene>
<comment type="similarity">
    <text evidence="1">Belongs to the CutA family.</text>
</comment>
<dbReference type="InterPro" id="IPR015867">
    <property type="entry name" value="N-reg_PII/ATP_PRibTrfase_C"/>
</dbReference>
<evidence type="ECO:0000313" key="2">
    <source>
        <dbReference type="EMBL" id="RFT16648.1"/>
    </source>
</evidence>
<dbReference type="GO" id="GO:0010038">
    <property type="term" value="P:response to metal ion"/>
    <property type="evidence" value="ECO:0007669"/>
    <property type="project" value="InterPro"/>
</dbReference>
<dbReference type="SUPFAM" id="SSF54913">
    <property type="entry name" value="GlnB-like"/>
    <property type="match status" value="1"/>
</dbReference>
<sequence length="108" mass="12011">MTEGASLILVLTTFPETEKAAEAARILLELKLAACCTIVPGTSLYTWERKTCEEAEVVMLVKTRASLYAELEKKIREIHPYRVPEIIALPIVAASQAYSDWVKEVTGE</sequence>
<dbReference type="Proteomes" id="UP000257323">
    <property type="component" value="Unassembled WGS sequence"/>
</dbReference>
<dbReference type="InterPro" id="IPR004323">
    <property type="entry name" value="Ion_tolerance_CutA"/>
</dbReference>
<organism evidence="2 3">
    <name type="scientific">Candidatus Saccharicenans subterraneus</name>
    <dbReference type="NCBI Taxonomy" id="2508984"/>
    <lineage>
        <taxon>Bacteria</taxon>
        <taxon>Candidatus Aminicenantota</taxon>
        <taxon>Candidatus Aminicenantia</taxon>
        <taxon>Candidatus Aminicenantales</taxon>
        <taxon>Candidatus Saccharicenantaceae</taxon>
        <taxon>Candidatus Saccharicenans</taxon>
    </lineage>
</organism>
<reference evidence="2 3" key="1">
    <citation type="submission" date="2018-08" db="EMBL/GenBank/DDBJ databases">
        <title>Genome analysis of the thermophilic bacterium of the candidate phylum Aminicenantes from deep subsurface aquifer revealed its physiology and ecological role.</title>
        <authorList>
            <person name="Kadnikov V.V."/>
            <person name="Mardanov A.V."/>
            <person name="Beletsky A.V."/>
            <person name="Karnachuk O.V."/>
            <person name="Ravin N.V."/>
        </authorList>
    </citation>
    <scope>NUCLEOTIDE SEQUENCE [LARGE SCALE GENOMIC DNA]</scope>
    <source>
        <strain evidence="2">BY38</strain>
    </source>
</reference>
<name>A0A3E2BPK5_9BACT</name>
<dbReference type="EMBL" id="QUAH01000002">
    <property type="protein sequence ID" value="RFT16648.1"/>
    <property type="molecule type" value="Genomic_DNA"/>
</dbReference>
<accession>A0A3E2BPK5</accession>
<dbReference type="PANTHER" id="PTHR23419:SF8">
    <property type="entry name" value="FI09726P"/>
    <property type="match status" value="1"/>
</dbReference>
<dbReference type="GO" id="GO:0005507">
    <property type="term" value="F:copper ion binding"/>
    <property type="evidence" value="ECO:0007669"/>
    <property type="project" value="TreeGrafter"/>
</dbReference>